<dbReference type="InterPro" id="IPR005158">
    <property type="entry name" value="BTAD"/>
</dbReference>
<dbReference type="PANTHER" id="PTHR35807">
    <property type="entry name" value="TRANSCRIPTIONAL REGULATOR REDD-RELATED"/>
    <property type="match status" value="1"/>
</dbReference>
<sequence length="252" mass="28525">MYFYVLGNLEVRFSARRIPITAPKQRVVLATLLLDANNEVPSDHLIRYIWDGRPPAAAQTTLQSYVYRLRRLLRPVRGVELQTGSDGYVLSVDPGAVDLEVFRQRAAEARELAKHSLGTAVEALRGALAFWRGNALSGIPGELIRQEARFLEGERIAVYEELFNAEIELGNHRQIIPELQKLVSANPFHELLRAQLMLVLYRSGRQADALHNYSVLRRRLHDELGIEPGPDLRELQKAILGQVPSTRIMLPH</sequence>
<dbReference type="SUPFAM" id="SSF46894">
    <property type="entry name" value="C-terminal effector domain of the bipartite response regulators"/>
    <property type="match status" value="1"/>
</dbReference>
<keyword evidence="3 5" id="KW-0238">DNA-binding</keyword>
<dbReference type="InterPro" id="IPR016032">
    <property type="entry name" value="Sig_transdc_resp-reg_C-effctor"/>
</dbReference>
<dbReference type="Gene3D" id="1.25.40.10">
    <property type="entry name" value="Tetratricopeptide repeat domain"/>
    <property type="match status" value="1"/>
</dbReference>
<evidence type="ECO:0000256" key="1">
    <source>
        <dbReference type="ARBA" id="ARBA00005820"/>
    </source>
</evidence>
<evidence type="ECO:0000256" key="4">
    <source>
        <dbReference type="ARBA" id="ARBA00023163"/>
    </source>
</evidence>
<evidence type="ECO:0000256" key="3">
    <source>
        <dbReference type="ARBA" id="ARBA00023125"/>
    </source>
</evidence>
<dbReference type="PANTHER" id="PTHR35807:SF1">
    <property type="entry name" value="TRANSCRIPTIONAL REGULATOR REDD"/>
    <property type="match status" value="1"/>
</dbReference>
<comment type="caution">
    <text evidence="7">The sequence shown here is derived from an EMBL/GenBank/DDBJ whole genome shotgun (WGS) entry which is preliminary data.</text>
</comment>
<dbReference type="EMBL" id="JBHSRF010000014">
    <property type="protein sequence ID" value="MFC6082142.1"/>
    <property type="molecule type" value="Genomic_DNA"/>
</dbReference>
<dbReference type="Pfam" id="PF00486">
    <property type="entry name" value="Trans_reg_C"/>
    <property type="match status" value="1"/>
</dbReference>
<dbReference type="InterPro" id="IPR001867">
    <property type="entry name" value="OmpR/PhoB-type_DNA-bd"/>
</dbReference>
<gene>
    <name evidence="7" type="ORF">ACFP1K_13340</name>
</gene>
<keyword evidence="8" id="KW-1185">Reference proteome</keyword>
<evidence type="ECO:0000313" key="7">
    <source>
        <dbReference type="EMBL" id="MFC6082142.1"/>
    </source>
</evidence>
<protein>
    <submittedName>
        <fullName evidence="7">BTAD domain-containing putative transcriptional regulator</fullName>
    </submittedName>
</protein>
<dbReference type="Proteomes" id="UP001596137">
    <property type="component" value="Unassembled WGS sequence"/>
</dbReference>
<name>A0ABW1NHA5_9ACTN</name>
<evidence type="ECO:0000259" key="6">
    <source>
        <dbReference type="PROSITE" id="PS51755"/>
    </source>
</evidence>
<dbReference type="SMART" id="SM01043">
    <property type="entry name" value="BTAD"/>
    <property type="match status" value="1"/>
</dbReference>
<dbReference type="InterPro" id="IPR051677">
    <property type="entry name" value="AfsR-DnrI-RedD_regulator"/>
</dbReference>
<comment type="similarity">
    <text evidence="1">Belongs to the AfsR/DnrI/RedD regulatory family.</text>
</comment>
<keyword evidence="2" id="KW-0805">Transcription regulation</keyword>
<dbReference type="RefSeq" id="WP_380751499.1">
    <property type="nucleotide sequence ID" value="NZ_JBHSRF010000014.1"/>
</dbReference>
<feature type="DNA-binding region" description="OmpR/PhoB-type" evidence="5">
    <location>
        <begin position="1"/>
        <end position="92"/>
    </location>
</feature>
<dbReference type="CDD" id="cd15831">
    <property type="entry name" value="BTAD"/>
    <property type="match status" value="1"/>
</dbReference>
<dbReference type="SUPFAM" id="SSF48452">
    <property type="entry name" value="TPR-like"/>
    <property type="match status" value="1"/>
</dbReference>
<keyword evidence="4" id="KW-0804">Transcription</keyword>
<dbReference type="Gene3D" id="1.10.10.10">
    <property type="entry name" value="Winged helix-like DNA-binding domain superfamily/Winged helix DNA-binding domain"/>
    <property type="match status" value="1"/>
</dbReference>
<dbReference type="InterPro" id="IPR011990">
    <property type="entry name" value="TPR-like_helical_dom_sf"/>
</dbReference>
<accession>A0ABW1NHA5</accession>
<evidence type="ECO:0000313" key="8">
    <source>
        <dbReference type="Proteomes" id="UP001596137"/>
    </source>
</evidence>
<dbReference type="SMART" id="SM00862">
    <property type="entry name" value="Trans_reg_C"/>
    <property type="match status" value="1"/>
</dbReference>
<reference evidence="8" key="1">
    <citation type="journal article" date="2019" name="Int. J. Syst. Evol. Microbiol.">
        <title>The Global Catalogue of Microorganisms (GCM) 10K type strain sequencing project: providing services to taxonomists for standard genome sequencing and annotation.</title>
        <authorList>
            <consortium name="The Broad Institute Genomics Platform"/>
            <consortium name="The Broad Institute Genome Sequencing Center for Infectious Disease"/>
            <person name="Wu L."/>
            <person name="Ma J."/>
        </authorList>
    </citation>
    <scope>NUCLEOTIDE SEQUENCE [LARGE SCALE GENOMIC DNA]</scope>
    <source>
        <strain evidence="8">JCM 30346</strain>
    </source>
</reference>
<evidence type="ECO:0000256" key="2">
    <source>
        <dbReference type="ARBA" id="ARBA00023015"/>
    </source>
</evidence>
<evidence type="ECO:0000256" key="5">
    <source>
        <dbReference type="PROSITE-ProRule" id="PRU01091"/>
    </source>
</evidence>
<dbReference type="Pfam" id="PF03704">
    <property type="entry name" value="BTAD"/>
    <property type="match status" value="1"/>
</dbReference>
<proteinExistence type="inferred from homology"/>
<dbReference type="InterPro" id="IPR036388">
    <property type="entry name" value="WH-like_DNA-bd_sf"/>
</dbReference>
<feature type="domain" description="OmpR/PhoB-type" evidence="6">
    <location>
        <begin position="1"/>
        <end position="92"/>
    </location>
</feature>
<organism evidence="7 8">
    <name type="scientific">Sphaerisporangium aureirubrum</name>
    <dbReference type="NCBI Taxonomy" id="1544736"/>
    <lineage>
        <taxon>Bacteria</taxon>
        <taxon>Bacillati</taxon>
        <taxon>Actinomycetota</taxon>
        <taxon>Actinomycetes</taxon>
        <taxon>Streptosporangiales</taxon>
        <taxon>Streptosporangiaceae</taxon>
        <taxon>Sphaerisporangium</taxon>
    </lineage>
</organism>
<dbReference type="PROSITE" id="PS51755">
    <property type="entry name" value="OMPR_PHOB"/>
    <property type="match status" value="1"/>
</dbReference>